<evidence type="ECO:0000259" key="3">
    <source>
        <dbReference type="Pfam" id="PF00263"/>
    </source>
</evidence>
<feature type="domain" description="Type II/III secretion system secretin-like" evidence="3">
    <location>
        <begin position="401"/>
        <end position="586"/>
    </location>
</feature>
<evidence type="ECO:0000256" key="2">
    <source>
        <dbReference type="SAM" id="MobiDB-lite"/>
    </source>
</evidence>
<evidence type="ECO:0000313" key="4">
    <source>
        <dbReference type="EMBL" id="QWT49849.1"/>
    </source>
</evidence>
<dbReference type="KEGG" id="aiq:Azoinq_04370"/>
<gene>
    <name evidence="4" type="primary">mshL</name>
    <name evidence="4" type="ORF">Azoinq_04370</name>
</gene>
<reference evidence="4" key="1">
    <citation type="submission" date="2020-11" db="EMBL/GenBank/DDBJ databases">
        <title>Azospira inquinata sp. nov.</title>
        <authorList>
            <person name="Moe W.M."/>
            <person name="Mikes M.C."/>
        </authorList>
    </citation>
    <scope>NUCLEOTIDE SEQUENCE</scope>
    <source>
        <strain evidence="4">Azo-3</strain>
    </source>
</reference>
<dbReference type="RefSeq" id="WP_216131913.1">
    <property type="nucleotide sequence ID" value="NZ_CP064782.1"/>
</dbReference>
<dbReference type="AlphaFoldDB" id="A0A975XVI0"/>
<name>A0A975XVI0_9RHOO</name>
<dbReference type="InterPro" id="IPR004846">
    <property type="entry name" value="T2SS/T3SS_dom"/>
</dbReference>
<dbReference type="InterPro" id="IPR013358">
    <property type="entry name" value="Pilus_biogenesis_MshL"/>
</dbReference>
<evidence type="ECO:0000313" key="5">
    <source>
        <dbReference type="Proteomes" id="UP000683428"/>
    </source>
</evidence>
<organism evidence="4 5">
    <name type="scientific">Azospira inquinata</name>
    <dbReference type="NCBI Taxonomy" id="2785627"/>
    <lineage>
        <taxon>Bacteria</taxon>
        <taxon>Pseudomonadati</taxon>
        <taxon>Pseudomonadota</taxon>
        <taxon>Betaproteobacteria</taxon>
        <taxon>Rhodocyclales</taxon>
        <taxon>Rhodocyclaceae</taxon>
        <taxon>Azospira</taxon>
    </lineage>
</organism>
<dbReference type="Pfam" id="PF00263">
    <property type="entry name" value="Secretin"/>
    <property type="match status" value="1"/>
</dbReference>
<dbReference type="GO" id="GO:0009306">
    <property type="term" value="P:protein secretion"/>
    <property type="evidence" value="ECO:0007669"/>
    <property type="project" value="InterPro"/>
</dbReference>
<protein>
    <submittedName>
        <fullName evidence="4">Pilus (MSHA type) biogenesis protein MshL</fullName>
    </submittedName>
</protein>
<dbReference type="NCBIfam" id="TIGR02519">
    <property type="entry name" value="pilus_MshL"/>
    <property type="match status" value="1"/>
</dbReference>
<feature type="compositionally biased region" description="Polar residues" evidence="2">
    <location>
        <begin position="263"/>
        <end position="280"/>
    </location>
</feature>
<feature type="compositionally biased region" description="Low complexity" evidence="2">
    <location>
        <begin position="179"/>
        <end position="193"/>
    </location>
</feature>
<comment type="similarity">
    <text evidence="1">Belongs to the bacterial secretin family.</text>
</comment>
<dbReference type="InterPro" id="IPR050810">
    <property type="entry name" value="Bact_Secretion_Sys_Channel"/>
</dbReference>
<dbReference type="PANTHER" id="PTHR30332">
    <property type="entry name" value="PROBABLE GENERAL SECRETION PATHWAY PROTEIN D"/>
    <property type="match status" value="1"/>
</dbReference>
<feature type="region of interest" description="Disordered" evidence="2">
    <location>
        <begin position="179"/>
        <end position="200"/>
    </location>
</feature>
<feature type="region of interest" description="Disordered" evidence="2">
    <location>
        <begin position="601"/>
        <end position="626"/>
    </location>
</feature>
<dbReference type="GO" id="GO:0015627">
    <property type="term" value="C:type II protein secretion system complex"/>
    <property type="evidence" value="ECO:0007669"/>
    <property type="project" value="TreeGrafter"/>
</dbReference>
<dbReference type="EMBL" id="CP064782">
    <property type="protein sequence ID" value="QWT49849.1"/>
    <property type="molecule type" value="Genomic_DNA"/>
</dbReference>
<feature type="compositionally biased region" description="Low complexity" evidence="2">
    <location>
        <begin position="242"/>
        <end position="258"/>
    </location>
</feature>
<accession>A0A975XVI0</accession>
<evidence type="ECO:0000256" key="1">
    <source>
        <dbReference type="RuleBase" id="RU004003"/>
    </source>
</evidence>
<sequence length="626" mass="67812">MHAPWLFRRPLPTWAALASWIGWLSGCSTPLAPPPDPAHLQQAATIPTARAPIPPISRGELLPPPPIPGQEEETYNVVVHQVELPDLLFALARDARINVDIHPGIHGVVSLNAVNQTLPQILDRLARQADIRYRLGDGLLEVMPDTPYLHTYKVDYVNMERDTAGTVAVTTQIATAGPGANPAAGTVTPTNATQGSGNSSITRVENKAHHKFWESLIQNLKDLLRETDKILPEGSSETVVEQASAQTTTGTGSTAPAPRGKGSTVQNGLAASPNPATLQNSGTTIVRKTTFREAASVIAHPETGTLTVRATQKQQEKVQEYLDAVMASAKRQVLIEATIAEVQLSQNYQQGIDWLRLNPGSGWSVVQEASANLTDLNANFFQLSYTRAGDGRSNQGTLKLLESFGVVKVLSSPKISVMNNQTAVIKVIDNEVYFTIKADTTQNQTTTVTTYTTTLNSVPVGFVMNVTPEISHHDSVLLNIRPSISRIVSYVADPNPALRANAANGLQSDITSQIPVIRTREMETMIRVENGNIAVMGGLMEEGLRNADNTVPGLSRIPLLGNLFTHRNDATSKTELVIFLRPTVIREASLDGDYRGQKRLLPDPEFFRHNPGPRQQMAPSGGENAP</sequence>
<keyword evidence="5" id="KW-1185">Reference proteome</keyword>
<dbReference type="Proteomes" id="UP000683428">
    <property type="component" value="Chromosome"/>
</dbReference>
<feature type="region of interest" description="Disordered" evidence="2">
    <location>
        <begin position="234"/>
        <end position="280"/>
    </location>
</feature>
<proteinExistence type="inferred from homology"/>
<dbReference type="PANTHER" id="PTHR30332:SF17">
    <property type="entry name" value="TYPE IV PILIATION SYSTEM PROTEIN DR_0774-RELATED"/>
    <property type="match status" value="1"/>
</dbReference>